<feature type="region of interest" description="Disordered" evidence="2">
    <location>
        <begin position="1190"/>
        <end position="1261"/>
    </location>
</feature>
<dbReference type="InterPro" id="IPR013767">
    <property type="entry name" value="PAS_fold"/>
</dbReference>
<dbReference type="Gene3D" id="3.30.450.20">
    <property type="entry name" value="PAS domain"/>
    <property type="match status" value="2"/>
</dbReference>
<evidence type="ECO:0000256" key="3">
    <source>
        <dbReference type="SAM" id="Phobius"/>
    </source>
</evidence>
<dbReference type="Pfam" id="PF00989">
    <property type="entry name" value="PAS"/>
    <property type="match status" value="1"/>
</dbReference>
<dbReference type="CDD" id="cd00130">
    <property type="entry name" value="PAS"/>
    <property type="match status" value="1"/>
</dbReference>
<feature type="chain" id="PRO_5046089763" evidence="4">
    <location>
        <begin position="27"/>
        <end position="1497"/>
    </location>
</feature>
<name>A0ABX1R536_9ALTE</name>
<reference evidence="6 7" key="1">
    <citation type="submission" date="2020-03" db="EMBL/GenBank/DDBJ databases">
        <title>Alteromonas ponticola sp. nov., isolated from seawater.</title>
        <authorList>
            <person name="Yoon J.-H."/>
            <person name="Kim Y.-O."/>
        </authorList>
    </citation>
    <scope>NUCLEOTIDE SEQUENCE [LARGE SCALE GENOMIC DNA]</scope>
    <source>
        <strain evidence="6 7">MYP5</strain>
    </source>
</reference>
<evidence type="ECO:0000256" key="4">
    <source>
        <dbReference type="SAM" id="SignalP"/>
    </source>
</evidence>
<gene>
    <name evidence="6" type="ORF">HCJ96_12570</name>
</gene>
<feature type="signal peptide" evidence="4">
    <location>
        <begin position="1"/>
        <end position="26"/>
    </location>
</feature>
<sequence>MKGCASRFVAQLIIFISCLLTFSANAAISDVVNTIQQRPQFAFYVGMITSGAFALLTLTFWVKHFFAKRMAARVQGVNVKLQAQLDTLPSGALFIDKSGTLLTANRTALYLLGLKQQHSYNDNLLALLPECDEEALKHALASARETRLQSRMPRRDRTYQIRICPNVDASLGAHAVVMLEDIHGLQDKIDNQQHHLAHLTREVGNSGQGIITIDYARDLVEINAAVATWIDAQHSAVFTVDDLPSWFTEQSWQALNSALMGLGECQQFELFADLNEHSASRPVRILGSIIPVTDTDNATFVQLVMVDLKAEKSLKAQLQGALKLHHQTTSMAPFPIYRVDEKGLFLEGNRAFSELIGSDLNKFRGKHFATLPTVNDQWVKAHQSELGSVPVKISINPQADLFLKLHLQKVTDPGSPASVIAIVLNQSDEIAAKAAQKVAETRLTGLVDRSPAGIVIFDDQYKVIEVNQTLVTQLASEVTAISGTRFSALFKDSTQAEQVFARLARHERCAETAVTLLDSDGRPLEMTLSVSKISEVPCRFVAWLSGREEQRYLSSRFERLLNYASIPMAVIEQDAFTHLNAAACAFFEIEDESTLIGSTLYSNELNKSDDNARLLRDKFTAAKAHGQVVTLTWHHQFQQKALPCEITLIPVFKGKELCSIICLWVDLRALKEANAARAQAQQLRDLAQQEVVKKDAELSTSKDALAKQHLTLTQTEENLAQTQSELSEVQGTLSDKLSTLTALEQAHQDIRADFAKLQGDYKQHQQWLDEAKAANTELETQLERSSEKVSRLETQRHQIANALQYSEKQYRQTQQQLEQSRAESEKLKLAQNEQTRVMAQSEQKIAALKQSLGEKDSQLHEISDQIQGLNSQLSSSAQVQETLREQLANQRKASEIAENERRALEESCAHAQAELASKARHIDHLQHEMQALEEMSNQSKGEMESHKLQLENELKAKEAQLATSKQEFADLKQQSAVVHAEKEQKQSALDKLAEELNKLQTTAQEQQTANAEAQREWQSQQQILQETLKAKESQLKESEAALHHTIAESEAEKAEKARHQQALDTLRAEFEQMQEAANAQQRNIMLNAQEWETTQQDLAKSLEAKHAELSEAQRLLENHQQQVAAEKRAKEEQQSRLAQLEAELSDVAQRAAKQKAMMEGSDEQWRKHREEIETQKAQLLAALESAKQENAQMKEKLQTSQSNLVSAESKVSQTHSEEQKLTQELSKVKADADSLQRQLSDKQANEEKLQQQIESQHDTLQQREESIAALKLEQAQLEQKLKSAEQECAAAKQSMTSADTDQSDLQQQLAALEQSLHDSKAQLAQKEQALSGAQQKLQQQESQLQQQASALVEAQKIELHEKQKERPAAKTKELPGYAKFDMPLDSSVWFDLLPYLQANQQVDSLAVSLKSLLTQLECAVEDTNNAVLNDDRSQMLANIRKLISIIRPVNSAPLNDMANRLEADCEHGNLDNISIFWPIAQQNLSKTMRVIYGHLND</sequence>
<feature type="transmembrane region" description="Helical" evidence="3">
    <location>
        <begin position="42"/>
        <end position="62"/>
    </location>
</feature>
<dbReference type="PROSITE" id="PS51257">
    <property type="entry name" value="PROKAR_LIPOPROTEIN"/>
    <property type="match status" value="1"/>
</dbReference>
<comment type="caution">
    <text evidence="6">The sequence shown here is derived from an EMBL/GenBank/DDBJ whole genome shotgun (WGS) entry which is preliminary data.</text>
</comment>
<dbReference type="RefSeq" id="WP_169211410.1">
    <property type="nucleotide sequence ID" value="NZ_JAATNW010000006.1"/>
</dbReference>
<dbReference type="Pfam" id="PF13426">
    <property type="entry name" value="PAS_9"/>
    <property type="match status" value="1"/>
</dbReference>
<feature type="domain" description="PAS" evidence="5">
    <location>
        <begin position="77"/>
        <end position="147"/>
    </location>
</feature>
<evidence type="ECO:0000256" key="1">
    <source>
        <dbReference type="SAM" id="Coils"/>
    </source>
</evidence>
<evidence type="ECO:0000256" key="2">
    <source>
        <dbReference type="SAM" id="MobiDB-lite"/>
    </source>
</evidence>
<keyword evidence="3" id="KW-1133">Transmembrane helix</keyword>
<feature type="compositionally biased region" description="Basic and acidic residues" evidence="2">
    <location>
        <begin position="1215"/>
        <end position="1261"/>
    </location>
</feature>
<dbReference type="Proteomes" id="UP000709336">
    <property type="component" value="Unassembled WGS sequence"/>
</dbReference>
<dbReference type="PROSITE" id="PS50112">
    <property type="entry name" value="PAS"/>
    <property type="match status" value="1"/>
</dbReference>
<feature type="compositionally biased region" description="Polar residues" evidence="2">
    <location>
        <begin position="1198"/>
        <end position="1214"/>
    </location>
</feature>
<dbReference type="InterPro" id="IPR000014">
    <property type="entry name" value="PAS"/>
</dbReference>
<protein>
    <submittedName>
        <fullName evidence="6">PAS domain-containing protein</fullName>
    </submittedName>
</protein>
<keyword evidence="7" id="KW-1185">Reference proteome</keyword>
<keyword evidence="3" id="KW-0472">Membrane</keyword>
<keyword evidence="4" id="KW-0732">Signal</keyword>
<evidence type="ECO:0000313" key="7">
    <source>
        <dbReference type="Proteomes" id="UP000709336"/>
    </source>
</evidence>
<accession>A0ABX1R536</accession>
<evidence type="ECO:0000259" key="5">
    <source>
        <dbReference type="PROSITE" id="PS50112"/>
    </source>
</evidence>
<dbReference type="SMART" id="SM00091">
    <property type="entry name" value="PAS"/>
    <property type="match status" value="4"/>
</dbReference>
<proteinExistence type="predicted"/>
<dbReference type="SUPFAM" id="SSF57997">
    <property type="entry name" value="Tropomyosin"/>
    <property type="match status" value="1"/>
</dbReference>
<feature type="coiled-coil region" evidence="1">
    <location>
        <begin position="670"/>
        <end position="732"/>
    </location>
</feature>
<keyword evidence="1" id="KW-0175">Coiled coil</keyword>
<dbReference type="EMBL" id="JAATNW010000006">
    <property type="protein sequence ID" value="NMH60863.1"/>
    <property type="molecule type" value="Genomic_DNA"/>
</dbReference>
<organism evidence="6 7">
    <name type="scientific">Alteromonas ponticola</name>
    <dbReference type="NCBI Taxonomy" id="2720613"/>
    <lineage>
        <taxon>Bacteria</taxon>
        <taxon>Pseudomonadati</taxon>
        <taxon>Pseudomonadota</taxon>
        <taxon>Gammaproteobacteria</taxon>
        <taxon>Alteromonadales</taxon>
        <taxon>Alteromonadaceae</taxon>
        <taxon>Alteromonas/Salinimonas group</taxon>
        <taxon>Alteromonas</taxon>
    </lineage>
</organism>
<dbReference type="SUPFAM" id="SSF55785">
    <property type="entry name" value="PYP-like sensor domain (PAS domain)"/>
    <property type="match status" value="3"/>
</dbReference>
<dbReference type="InterPro" id="IPR035965">
    <property type="entry name" value="PAS-like_dom_sf"/>
</dbReference>
<dbReference type="Pfam" id="PF13188">
    <property type="entry name" value="PAS_8"/>
    <property type="match status" value="1"/>
</dbReference>
<keyword evidence="3" id="KW-0812">Transmembrane</keyword>
<evidence type="ECO:0000313" key="6">
    <source>
        <dbReference type="EMBL" id="NMH60863.1"/>
    </source>
</evidence>